<dbReference type="eggNOG" id="ENOG5033NHS">
    <property type="taxonomic scope" value="Bacteria"/>
</dbReference>
<dbReference type="STRING" id="574087.Acear_2173"/>
<protein>
    <submittedName>
        <fullName evidence="1">Uncharacterized protein</fullName>
    </submittedName>
</protein>
<dbReference type="RefSeq" id="WP_013279100.1">
    <property type="nucleotide sequence ID" value="NC_014378.1"/>
</dbReference>
<gene>
    <name evidence="1" type="ordered locus">Acear_2173</name>
</gene>
<organism evidence="1 2">
    <name type="scientific">Acetohalobium arabaticum (strain ATCC 49924 / DSM 5501 / Z-7288)</name>
    <dbReference type="NCBI Taxonomy" id="574087"/>
    <lineage>
        <taxon>Bacteria</taxon>
        <taxon>Bacillati</taxon>
        <taxon>Bacillota</taxon>
        <taxon>Clostridia</taxon>
        <taxon>Halanaerobiales</taxon>
        <taxon>Halobacteroidaceae</taxon>
        <taxon>Acetohalobium</taxon>
    </lineage>
</organism>
<dbReference type="Proteomes" id="UP000001661">
    <property type="component" value="Chromosome"/>
</dbReference>
<keyword evidence="2" id="KW-1185">Reference proteome</keyword>
<evidence type="ECO:0000313" key="1">
    <source>
        <dbReference type="EMBL" id="ADL13659.1"/>
    </source>
</evidence>
<accession>D9QTT8</accession>
<reference evidence="1 2" key="1">
    <citation type="journal article" date="2010" name="Stand. Genomic Sci.">
        <title>Complete genome sequence of Acetohalobium arabaticum type strain (Z-7288).</title>
        <authorList>
            <person name="Sikorski J."/>
            <person name="Lapidus A."/>
            <person name="Chertkov O."/>
            <person name="Lucas S."/>
            <person name="Copeland A."/>
            <person name="Glavina Del Rio T."/>
            <person name="Nolan M."/>
            <person name="Tice H."/>
            <person name="Cheng J.F."/>
            <person name="Han C."/>
            <person name="Brambilla E."/>
            <person name="Pitluck S."/>
            <person name="Liolios K."/>
            <person name="Ivanova N."/>
            <person name="Mavromatis K."/>
            <person name="Mikhailova N."/>
            <person name="Pati A."/>
            <person name="Bruce D."/>
            <person name="Detter C."/>
            <person name="Tapia R."/>
            <person name="Goodwin L."/>
            <person name="Chen A."/>
            <person name="Palaniappan K."/>
            <person name="Land M."/>
            <person name="Hauser L."/>
            <person name="Chang Y.J."/>
            <person name="Jeffries C.D."/>
            <person name="Rohde M."/>
            <person name="Goker M."/>
            <person name="Spring S."/>
            <person name="Woyke T."/>
            <person name="Bristow J."/>
            <person name="Eisen J.A."/>
            <person name="Markowitz V."/>
            <person name="Hugenholtz P."/>
            <person name="Kyrpides N.C."/>
            <person name="Klenk H.P."/>
        </authorList>
    </citation>
    <scope>NUCLEOTIDE SEQUENCE [LARGE SCALE GENOMIC DNA]</scope>
    <source>
        <strain evidence="2">ATCC 49924 / DSM 5501 / Z-7288</strain>
    </source>
</reference>
<dbReference type="SUPFAM" id="SSF56935">
    <property type="entry name" value="Porins"/>
    <property type="match status" value="1"/>
</dbReference>
<evidence type="ECO:0000313" key="2">
    <source>
        <dbReference type="Proteomes" id="UP000001661"/>
    </source>
</evidence>
<dbReference type="AlphaFoldDB" id="D9QTT8"/>
<sequence>MNSTTDDEVQEGKKLVKGITFYENQKKIDDKIDFFSKEEIIVQKKTGLELAVLPGVLVDGSYELTEGRMDSNLGFDIDYKLNHRLNLNAGYYLTGEQKSDGYNLAGMDSTDKKLDSSEESMENIQKIGIDYDTSERTSVFANYFKEDSADDEATTTVVGVKYNDDAEQIAFQYQIEELEEKRLNSTGVEIGINDFAKLKAIYTMIDDEAGDKVGKDSNFESKLLDLGLDLYVNDDTSVKLGYQLSDKNEADGSQEIWESLKPKEANVELEFKF</sequence>
<proteinExistence type="predicted"/>
<name>D9QTT8_ACEAZ</name>
<dbReference type="OrthoDB" id="9836607at2"/>
<dbReference type="HOGENOM" id="CLU_1017893_0_0_9"/>
<dbReference type="KEGG" id="aar:Acear_2173"/>
<dbReference type="EMBL" id="CP002105">
    <property type="protein sequence ID" value="ADL13659.1"/>
    <property type="molecule type" value="Genomic_DNA"/>
</dbReference>